<sequence length="190" mass="19884">MGALRRLRGRMGGRRGPVAAGAVVAAVFGVTACEPGDGISTAAVAITTDQTGTRELEKQGVDVQWLSCTASYGDKGQTAGSSPSARSVANVDCVGEEKDGREITIKGKVTQEINGTCVRGDLTARVGGKEWFRVDVLGNCRAGTPSTVNPWTPPVDHRTTPPPGRPEATVTVTRTVTEYPHPTCSCFQGK</sequence>
<name>A0A7T7KZ07_9ACTN</name>
<feature type="region of interest" description="Disordered" evidence="1">
    <location>
        <begin position="147"/>
        <end position="167"/>
    </location>
</feature>
<proteinExistence type="predicted"/>
<evidence type="ECO:0000256" key="1">
    <source>
        <dbReference type="SAM" id="MobiDB-lite"/>
    </source>
</evidence>
<dbReference type="EMBL" id="CP066831">
    <property type="protein sequence ID" value="QQM43404.1"/>
    <property type="molecule type" value="Genomic_DNA"/>
</dbReference>
<keyword evidence="3" id="KW-1185">Reference proteome</keyword>
<gene>
    <name evidence="2" type="ORF">JEQ17_31100</name>
</gene>
<reference evidence="2 3" key="1">
    <citation type="submission" date="2020-12" db="EMBL/GenBank/DDBJ databases">
        <title>A novel species.</title>
        <authorList>
            <person name="Li K."/>
        </authorList>
    </citation>
    <scope>NUCLEOTIDE SEQUENCE [LARGE SCALE GENOMIC DNA]</scope>
    <source>
        <strain evidence="2 3">ZYC-3</strain>
    </source>
</reference>
<dbReference type="Proteomes" id="UP000595636">
    <property type="component" value="Chromosome"/>
</dbReference>
<accession>A0A7T7KZ07</accession>
<protein>
    <recommendedName>
        <fullName evidence="4">Lipoprotein</fullName>
    </recommendedName>
</protein>
<organism evidence="2 3">
    <name type="scientific">Streptomyces liliifuscus</name>
    <dbReference type="NCBI Taxonomy" id="2797636"/>
    <lineage>
        <taxon>Bacteria</taxon>
        <taxon>Bacillati</taxon>
        <taxon>Actinomycetota</taxon>
        <taxon>Actinomycetes</taxon>
        <taxon>Kitasatosporales</taxon>
        <taxon>Streptomycetaceae</taxon>
        <taxon>Streptomyces</taxon>
    </lineage>
</organism>
<evidence type="ECO:0008006" key="4">
    <source>
        <dbReference type="Google" id="ProtNLM"/>
    </source>
</evidence>
<evidence type="ECO:0000313" key="2">
    <source>
        <dbReference type="EMBL" id="QQM43404.1"/>
    </source>
</evidence>
<dbReference type="AlphaFoldDB" id="A0A7T7KZ07"/>
<dbReference type="PROSITE" id="PS51257">
    <property type="entry name" value="PROKAR_LIPOPROTEIN"/>
    <property type="match status" value="1"/>
</dbReference>
<evidence type="ECO:0000313" key="3">
    <source>
        <dbReference type="Proteomes" id="UP000595636"/>
    </source>
</evidence>
<dbReference type="KEGG" id="slf:JEQ17_31100"/>